<dbReference type="OrthoDB" id="132546at2157"/>
<reference evidence="3 4" key="1">
    <citation type="journal article" date="2013" name="Genome Announc.">
        <title>Complete Genome Sequence of the Thermophilic and Facultatively Chemolithoautotrophic Sulfate Reducer Archaeoglobus sulfaticallidus Strain PM70-1T.</title>
        <authorList>
            <person name="Stokke R."/>
            <person name="Hocking W.P."/>
            <person name="Steinsbu B.O."/>
            <person name="Steen I.H."/>
        </authorList>
    </citation>
    <scope>NUCLEOTIDE SEQUENCE [LARGE SCALE GENOMIC DNA]</scope>
    <source>
        <strain evidence="3">PM70-1</strain>
    </source>
</reference>
<keyword evidence="4" id="KW-1185">Reference proteome</keyword>
<dbReference type="HOGENOM" id="CLU_009583_2_3_2"/>
<dbReference type="GeneID" id="15391673"/>
<dbReference type="InterPro" id="IPR001296">
    <property type="entry name" value="Glyco_trans_1"/>
</dbReference>
<gene>
    <name evidence="3" type="ORF">Asulf_00027</name>
</gene>
<dbReference type="eggNOG" id="arCOG01410">
    <property type="taxonomic scope" value="Archaea"/>
</dbReference>
<evidence type="ECO:0000259" key="2">
    <source>
        <dbReference type="Pfam" id="PF13439"/>
    </source>
</evidence>
<dbReference type="InterPro" id="IPR050194">
    <property type="entry name" value="Glycosyltransferase_grp1"/>
</dbReference>
<dbReference type="CDD" id="cd03801">
    <property type="entry name" value="GT4_PimA-like"/>
    <property type="match status" value="1"/>
</dbReference>
<dbReference type="PANTHER" id="PTHR45947:SF3">
    <property type="entry name" value="SULFOQUINOVOSYL TRANSFERASE SQD2"/>
    <property type="match status" value="1"/>
</dbReference>
<dbReference type="Pfam" id="PF00534">
    <property type="entry name" value="Glycos_transf_1"/>
    <property type="match status" value="1"/>
</dbReference>
<dbReference type="PANTHER" id="PTHR45947">
    <property type="entry name" value="SULFOQUINOVOSYL TRANSFERASE SQD2"/>
    <property type="match status" value="1"/>
</dbReference>
<dbReference type="GO" id="GO:0016757">
    <property type="term" value="F:glycosyltransferase activity"/>
    <property type="evidence" value="ECO:0007669"/>
    <property type="project" value="InterPro"/>
</dbReference>
<dbReference type="Pfam" id="PF13439">
    <property type="entry name" value="Glyco_transf_4"/>
    <property type="match status" value="1"/>
</dbReference>
<feature type="domain" description="Glycosyltransferase subfamily 4-like N-terminal" evidence="2">
    <location>
        <begin position="17"/>
        <end position="183"/>
    </location>
</feature>
<dbReference type="EMBL" id="CP005290">
    <property type="protein sequence ID" value="AGK60063.1"/>
    <property type="molecule type" value="Genomic_DNA"/>
</dbReference>
<protein>
    <submittedName>
        <fullName evidence="3">Glycosyltransferase</fullName>
    </submittedName>
</protein>
<name>N0BAP7_9EURY</name>
<dbReference type="AlphaFoldDB" id="N0BAP7"/>
<evidence type="ECO:0000313" key="4">
    <source>
        <dbReference type="Proteomes" id="UP000013307"/>
    </source>
</evidence>
<dbReference type="RefSeq" id="WP_015589662.1">
    <property type="nucleotide sequence ID" value="NC_021169.1"/>
</dbReference>
<evidence type="ECO:0000313" key="3">
    <source>
        <dbReference type="EMBL" id="AGK60063.1"/>
    </source>
</evidence>
<dbReference type="SUPFAM" id="SSF53756">
    <property type="entry name" value="UDP-Glycosyltransferase/glycogen phosphorylase"/>
    <property type="match status" value="1"/>
</dbReference>
<proteinExistence type="predicted"/>
<organism evidence="3 4">
    <name type="scientific">Archaeoglobus sulfaticallidus PM70-1</name>
    <dbReference type="NCBI Taxonomy" id="387631"/>
    <lineage>
        <taxon>Archaea</taxon>
        <taxon>Methanobacteriati</taxon>
        <taxon>Methanobacteriota</taxon>
        <taxon>Archaeoglobi</taxon>
        <taxon>Archaeoglobales</taxon>
        <taxon>Archaeoglobaceae</taxon>
        <taxon>Archaeoglobus</taxon>
    </lineage>
</organism>
<dbReference type="InterPro" id="IPR028098">
    <property type="entry name" value="Glyco_trans_4-like_N"/>
</dbReference>
<feature type="domain" description="Glycosyl transferase family 1" evidence="1">
    <location>
        <begin position="189"/>
        <end position="341"/>
    </location>
</feature>
<dbReference type="Proteomes" id="UP000013307">
    <property type="component" value="Chromosome"/>
</dbReference>
<dbReference type="STRING" id="387631.Asulf_00027"/>
<keyword evidence="3" id="KW-0808">Transferase</keyword>
<dbReference type="Gene3D" id="3.40.50.2000">
    <property type="entry name" value="Glycogen Phosphorylase B"/>
    <property type="match status" value="2"/>
</dbReference>
<evidence type="ECO:0000259" key="1">
    <source>
        <dbReference type="Pfam" id="PF00534"/>
    </source>
</evidence>
<accession>N0BAP7</accession>
<sequence>MKIAMVTAFWGPAYPTGSGIYAYEVARRLADQGNEVHVYTSSVGNFDKVEYPDNFHIHVLRAYTVVWNMNPFANVFTKLLSKDFDIVHVHSYIFFMSNMTALARIFKNFKYVLHFHGGLNYSEAKKFHPWRTWAKENIYDKTLGLLTVKIADKVLSVAKSDIPIIKRKFGVDAEWIPNCVCTEKFSYSENDSRVVTYVGKLEKWKGAELLKDVFKTIHNELEDVKFMVVGDGSLAEKLKNSNLPIKLMGHVPHDKMPDIYHKTAVSVLPSYMEGLPTICMESLACGVPVVATDVGDTREIVTDGKTGFLVKPGDAKAMASKVIELLEDDDLRKTMGREGRRHVEENFSYDVIVERVYEVYSSLI</sequence>
<dbReference type="KEGG" id="ast:Asulf_00027"/>